<dbReference type="GO" id="GO:0006508">
    <property type="term" value="P:proteolysis"/>
    <property type="evidence" value="ECO:0007669"/>
    <property type="project" value="UniProtKB-KW"/>
</dbReference>
<reference evidence="2 3" key="1">
    <citation type="submission" date="2019-02" db="EMBL/GenBank/DDBJ databases">
        <title>Deep-cultivation of Planctomycetes and their phenomic and genomic characterization uncovers novel biology.</title>
        <authorList>
            <person name="Wiegand S."/>
            <person name="Jogler M."/>
            <person name="Boedeker C."/>
            <person name="Pinto D."/>
            <person name="Vollmers J."/>
            <person name="Rivas-Marin E."/>
            <person name="Kohn T."/>
            <person name="Peeters S.H."/>
            <person name="Heuer A."/>
            <person name="Rast P."/>
            <person name="Oberbeckmann S."/>
            <person name="Bunk B."/>
            <person name="Jeske O."/>
            <person name="Meyerdierks A."/>
            <person name="Storesund J.E."/>
            <person name="Kallscheuer N."/>
            <person name="Luecker S."/>
            <person name="Lage O.M."/>
            <person name="Pohl T."/>
            <person name="Merkel B.J."/>
            <person name="Hornburger P."/>
            <person name="Mueller R.-W."/>
            <person name="Bruemmer F."/>
            <person name="Labrenz M."/>
            <person name="Spormann A.M."/>
            <person name="Op Den Camp H."/>
            <person name="Overmann J."/>
            <person name="Amann R."/>
            <person name="Jetten M.S.M."/>
            <person name="Mascher T."/>
            <person name="Medema M.H."/>
            <person name="Devos D.P."/>
            <person name="Kaster A.-K."/>
            <person name="Ovreas L."/>
            <person name="Rohde M."/>
            <person name="Galperin M.Y."/>
            <person name="Jogler C."/>
        </authorList>
    </citation>
    <scope>NUCLEOTIDE SEQUENCE [LARGE SCALE GENOMIC DNA]</scope>
    <source>
        <strain evidence="2 3">Pla123a</strain>
    </source>
</reference>
<dbReference type="GO" id="GO:0008233">
    <property type="term" value="F:peptidase activity"/>
    <property type="evidence" value="ECO:0007669"/>
    <property type="project" value="UniProtKB-KW"/>
</dbReference>
<feature type="region of interest" description="Disordered" evidence="1">
    <location>
        <begin position="186"/>
        <end position="211"/>
    </location>
</feature>
<organism evidence="2 3">
    <name type="scientific">Posidoniimonas polymericola</name>
    <dbReference type="NCBI Taxonomy" id="2528002"/>
    <lineage>
        <taxon>Bacteria</taxon>
        <taxon>Pseudomonadati</taxon>
        <taxon>Planctomycetota</taxon>
        <taxon>Planctomycetia</taxon>
        <taxon>Pirellulales</taxon>
        <taxon>Lacipirellulaceae</taxon>
        <taxon>Posidoniimonas</taxon>
    </lineage>
</organism>
<name>A0A5C5YKX5_9BACT</name>
<dbReference type="EMBL" id="SJPO01000007">
    <property type="protein sequence ID" value="TWT75507.1"/>
    <property type="molecule type" value="Genomic_DNA"/>
</dbReference>
<keyword evidence="2" id="KW-0378">Hydrolase</keyword>
<dbReference type="RefSeq" id="WP_146588328.1">
    <property type="nucleotide sequence ID" value="NZ_SJPO01000007.1"/>
</dbReference>
<evidence type="ECO:0000256" key="1">
    <source>
        <dbReference type="SAM" id="MobiDB-lite"/>
    </source>
</evidence>
<comment type="caution">
    <text evidence="2">The sequence shown here is derived from an EMBL/GenBank/DDBJ whole genome shotgun (WGS) entry which is preliminary data.</text>
</comment>
<dbReference type="AlphaFoldDB" id="A0A5C5YKX5"/>
<evidence type="ECO:0000313" key="2">
    <source>
        <dbReference type="EMBL" id="TWT75507.1"/>
    </source>
</evidence>
<sequence>MTTPIHGQRSALATQPRAKVFTRAATVNEAQRAVEAVIATEDPAQLFDVGRMDVVEEVLLVGGVDHEPRIPLLLDHTKAAASLIGSVSNIRLEGTQLVATLRFATGDPVAESTWLKVRDGHADAVSVGYRVHEYAMVAPGESATIGGRVYTASKFHALRVTTRWELMETSVVAIGADRKARIRSAPSSTITRNSNAMPQSAPAVHSRNSVTGRPSIGALESALTMRLGINDPSRCRVSHDGTFFTRLAPCPQFEQDAEEGRRWSSMPLVDILRQAAAHDGINLDGLGVVETLNTYFNAMQGRAGFSTAVGELFSNTFGAAFVDGYESVYDPTQGWTMEGENPNLQPTPRVRAEAGALSKRVRGAEADHLAAEFPGETTQLGEFAAQWQLDEIDIRNNQFGNTEQLGPRMLGIAAARLRPLRVAAELLSNPNMRDGVPLFHASHGNLQTGSALADGTLQSAATLMAKQTEGGQPLNLRGRYLIVPQALERTASKLSREVELASEESVPPPIVRSDAQLDNGVIDPNTGDSLDGSATSWYLAAEGGPHTVEVSFRTGTGGQPQIRSGMLSQGEWGWWCDCRHWIGAKAIDWRGLVRSDA</sequence>
<evidence type="ECO:0000313" key="3">
    <source>
        <dbReference type="Proteomes" id="UP000318478"/>
    </source>
</evidence>
<proteinExistence type="predicted"/>
<keyword evidence="2" id="KW-0645">Protease</keyword>
<gene>
    <name evidence="2" type="ORF">Pla123a_30160</name>
</gene>
<feature type="compositionally biased region" description="Polar residues" evidence="1">
    <location>
        <begin position="186"/>
        <end position="198"/>
    </location>
</feature>
<dbReference type="Proteomes" id="UP000318478">
    <property type="component" value="Unassembled WGS sequence"/>
</dbReference>
<protein>
    <submittedName>
        <fullName evidence="2">Caudovirus prohead protease</fullName>
    </submittedName>
</protein>
<dbReference type="OrthoDB" id="9806592at2"/>
<accession>A0A5C5YKX5</accession>
<keyword evidence="3" id="KW-1185">Reference proteome</keyword>